<dbReference type="EMBL" id="CAXIEN010000003">
    <property type="protein sequence ID" value="CAL1261764.1"/>
    <property type="molecule type" value="Genomic_DNA"/>
</dbReference>
<keyword evidence="2" id="KW-1185">Reference proteome</keyword>
<dbReference type="AlphaFoldDB" id="A0AAV1YSC2"/>
<sequence>MLSGSPVKAACWYLSNSDIQGALYCLLRGHELELVVSVCLSIQIKNPSFKMGLIYLAWRCVGNREWDIAIETLDLCPGTENEKIAICVNCELSTEEKNFLHEKVRKVIFYYFIHLIKNMGLLVTEEILANFLYSPILSIFVL</sequence>
<gene>
    <name evidence="1" type="ORF">LARSCL_LOCUS606</name>
</gene>
<dbReference type="Proteomes" id="UP001497382">
    <property type="component" value="Unassembled WGS sequence"/>
</dbReference>
<organism evidence="1 2">
    <name type="scientific">Larinioides sclopetarius</name>
    <dbReference type="NCBI Taxonomy" id="280406"/>
    <lineage>
        <taxon>Eukaryota</taxon>
        <taxon>Metazoa</taxon>
        <taxon>Ecdysozoa</taxon>
        <taxon>Arthropoda</taxon>
        <taxon>Chelicerata</taxon>
        <taxon>Arachnida</taxon>
        <taxon>Araneae</taxon>
        <taxon>Araneomorphae</taxon>
        <taxon>Entelegynae</taxon>
        <taxon>Araneoidea</taxon>
        <taxon>Araneidae</taxon>
        <taxon>Larinioides</taxon>
    </lineage>
</organism>
<proteinExistence type="predicted"/>
<name>A0AAV1YSC2_9ARAC</name>
<reference evidence="1 2" key="1">
    <citation type="submission" date="2024-04" db="EMBL/GenBank/DDBJ databases">
        <authorList>
            <person name="Rising A."/>
            <person name="Reimegard J."/>
            <person name="Sonavane S."/>
            <person name="Akerstrom W."/>
            <person name="Nylinder S."/>
            <person name="Hedman E."/>
            <person name="Kallberg Y."/>
        </authorList>
    </citation>
    <scope>NUCLEOTIDE SEQUENCE [LARGE SCALE GENOMIC DNA]</scope>
</reference>
<accession>A0AAV1YSC2</accession>
<comment type="caution">
    <text evidence="1">The sequence shown here is derived from an EMBL/GenBank/DDBJ whole genome shotgun (WGS) entry which is preliminary data.</text>
</comment>
<protein>
    <submittedName>
        <fullName evidence="1">Uncharacterized protein</fullName>
    </submittedName>
</protein>
<evidence type="ECO:0000313" key="1">
    <source>
        <dbReference type="EMBL" id="CAL1261764.1"/>
    </source>
</evidence>
<evidence type="ECO:0000313" key="2">
    <source>
        <dbReference type="Proteomes" id="UP001497382"/>
    </source>
</evidence>